<feature type="domain" description="ATG1a/b/c MIT" evidence="2">
    <location>
        <begin position="76"/>
        <end position="109"/>
    </location>
</feature>
<accession>A0A5N5GJ02</accession>
<proteinExistence type="predicted"/>
<dbReference type="GO" id="GO:0016301">
    <property type="term" value="F:kinase activity"/>
    <property type="evidence" value="ECO:0007669"/>
    <property type="project" value="UniProtKB-KW"/>
</dbReference>
<organism evidence="3 4">
    <name type="scientific">Pyrus ussuriensis x Pyrus communis</name>
    <dbReference type="NCBI Taxonomy" id="2448454"/>
    <lineage>
        <taxon>Eukaryota</taxon>
        <taxon>Viridiplantae</taxon>
        <taxon>Streptophyta</taxon>
        <taxon>Embryophyta</taxon>
        <taxon>Tracheophyta</taxon>
        <taxon>Spermatophyta</taxon>
        <taxon>Magnoliopsida</taxon>
        <taxon>eudicotyledons</taxon>
        <taxon>Gunneridae</taxon>
        <taxon>Pentapetalae</taxon>
        <taxon>rosids</taxon>
        <taxon>fabids</taxon>
        <taxon>Rosales</taxon>
        <taxon>Rosaceae</taxon>
        <taxon>Amygdaloideae</taxon>
        <taxon>Maleae</taxon>
        <taxon>Pyrus</taxon>
    </lineage>
</organism>
<sequence length="156" mass="17096">MESIKNGSVMVNSFSHYLESSLPLNSTTGASISAPKQNDCDKPIIMKTEEQPASSVGAESSQTSGSAKLPTSCESTQLLEGKYNAKLFFDSFLVQLVVLAIWEKSIQIAAYEFRGSYVFRLCNVGGIFDIQVGYHMGICDKGGGTRSMLIWLLWYT</sequence>
<keyword evidence="3" id="KW-0418">Kinase</keyword>
<keyword evidence="4" id="KW-1185">Reference proteome</keyword>
<name>A0A5N5GJ02_9ROSA</name>
<dbReference type="Pfam" id="PF24497">
    <property type="entry name" value="MIT_ATG1"/>
    <property type="match status" value="1"/>
</dbReference>
<protein>
    <submittedName>
        <fullName evidence="3">Serine/threonine-protein kinase ULK3-like</fullName>
    </submittedName>
</protein>
<dbReference type="Proteomes" id="UP000327157">
    <property type="component" value="Chromosome 9"/>
</dbReference>
<dbReference type="InterPro" id="IPR056281">
    <property type="entry name" value="MIT_ATG1a/b/c"/>
</dbReference>
<reference evidence="4" key="2">
    <citation type="submission" date="2019-10" db="EMBL/GenBank/DDBJ databases">
        <title>A de novo genome assembly of a pear dwarfing rootstock.</title>
        <authorList>
            <person name="Wang F."/>
            <person name="Wang J."/>
            <person name="Li S."/>
            <person name="Zhang Y."/>
            <person name="Fang M."/>
            <person name="Ma L."/>
            <person name="Zhao Y."/>
            <person name="Jiang S."/>
        </authorList>
    </citation>
    <scope>NUCLEOTIDE SEQUENCE [LARGE SCALE GENOMIC DNA]</scope>
</reference>
<evidence type="ECO:0000313" key="3">
    <source>
        <dbReference type="EMBL" id="KAB2613851.1"/>
    </source>
</evidence>
<feature type="compositionally biased region" description="Polar residues" evidence="1">
    <location>
        <begin position="51"/>
        <end position="66"/>
    </location>
</feature>
<evidence type="ECO:0000313" key="4">
    <source>
        <dbReference type="Proteomes" id="UP000327157"/>
    </source>
</evidence>
<reference evidence="3 4" key="3">
    <citation type="submission" date="2019-11" db="EMBL/GenBank/DDBJ databases">
        <title>A de novo genome assembly of a pear dwarfing rootstock.</title>
        <authorList>
            <person name="Wang F."/>
            <person name="Wang J."/>
            <person name="Li S."/>
            <person name="Zhang Y."/>
            <person name="Fang M."/>
            <person name="Ma L."/>
            <person name="Zhao Y."/>
            <person name="Jiang S."/>
        </authorList>
    </citation>
    <scope>NUCLEOTIDE SEQUENCE [LARGE SCALE GENOMIC DNA]</scope>
    <source>
        <strain evidence="3">S2</strain>
        <tissue evidence="3">Leaf</tissue>
    </source>
</reference>
<keyword evidence="3" id="KW-0808">Transferase</keyword>
<feature type="region of interest" description="Disordered" evidence="1">
    <location>
        <begin position="50"/>
        <end position="69"/>
    </location>
</feature>
<evidence type="ECO:0000256" key="1">
    <source>
        <dbReference type="SAM" id="MobiDB-lite"/>
    </source>
</evidence>
<dbReference type="AlphaFoldDB" id="A0A5N5GJ02"/>
<reference evidence="3 4" key="1">
    <citation type="submission" date="2019-09" db="EMBL/GenBank/DDBJ databases">
        <authorList>
            <person name="Ou C."/>
        </authorList>
    </citation>
    <scope>NUCLEOTIDE SEQUENCE [LARGE SCALE GENOMIC DNA]</scope>
    <source>
        <strain evidence="3">S2</strain>
        <tissue evidence="3">Leaf</tissue>
    </source>
</reference>
<comment type="caution">
    <text evidence="3">The sequence shown here is derived from an EMBL/GenBank/DDBJ whole genome shotgun (WGS) entry which is preliminary data.</text>
</comment>
<gene>
    <name evidence="3" type="ORF">D8674_036167</name>
</gene>
<dbReference type="EMBL" id="SMOL01000458">
    <property type="protein sequence ID" value="KAB2613851.1"/>
    <property type="molecule type" value="Genomic_DNA"/>
</dbReference>
<evidence type="ECO:0000259" key="2">
    <source>
        <dbReference type="Pfam" id="PF24497"/>
    </source>
</evidence>